<organism evidence="5 6">
    <name type="scientific">Actinocrinis puniceicyclus</name>
    <dbReference type="NCBI Taxonomy" id="977794"/>
    <lineage>
        <taxon>Bacteria</taxon>
        <taxon>Bacillati</taxon>
        <taxon>Actinomycetota</taxon>
        <taxon>Actinomycetes</taxon>
        <taxon>Catenulisporales</taxon>
        <taxon>Actinospicaceae</taxon>
        <taxon>Actinocrinis</taxon>
    </lineage>
</organism>
<evidence type="ECO:0000313" key="5">
    <source>
        <dbReference type="EMBL" id="MBS2966785.1"/>
    </source>
</evidence>
<dbReference type="GO" id="GO:0031177">
    <property type="term" value="F:phosphopantetheine binding"/>
    <property type="evidence" value="ECO:0007669"/>
    <property type="project" value="InterPro"/>
</dbReference>
<keyword evidence="3" id="KW-0808">Transferase</keyword>
<keyword evidence="1" id="KW-0596">Phosphopantetheine</keyword>
<dbReference type="GO" id="GO:0004312">
    <property type="term" value="F:fatty acid synthase activity"/>
    <property type="evidence" value="ECO:0007669"/>
    <property type="project" value="TreeGrafter"/>
</dbReference>
<dbReference type="InterPro" id="IPR020806">
    <property type="entry name" value="PKS_PP-bd"/>
</dbReference>
<dbReference type="InterPro" id="IPR050091">
    <property type="entry name" value="PKS_NRPS_Biosynth_Enz"/>
</dbReference>
<dbReference type="SMART" id="SM00823">
    <property type="entry name" value="PKS_PP"/>
    <property type="match status" value="1"/>
</dbReference>
<protein>
    <recommendedName>
        <fullName evidence="4">Carrier domain-containing protein</fullName>
    </recommendedName>
</protein>
<keyword evidence="6" id="KW-1185">Reference proteome</keyword>
<dbReference type="Proteomes" id="UP000677913">
    <property type="component" value="Unassembled WGS sequence"/>
</dbReference>
<feature type="domain" description="Carrier" evidence="4">
    <location>
        <begin position="174"/>
        <end position="252"/>
    </location>
</feature>
<dbReference type="GO" id="GO:0006633">
    <property type="term" value="P:fatty acid biosynthetic process"/>
    <property type="evidence" value="ECO:0007669"/>
    <property type="project" value="TreeGrafter"/>
</dbReference>
<sequence>TPVISNTTGQPLTPHQLNPTYWTQHLTNTVHYHHTITHLHTHNTTTYLELGPDDTLCAMASMCIADEAGTHAFIPTMQRRRPEVSALLGAFGHLHVRGIAVDWSAQHPDADPHCTDLPTYAFQEKSYWLHAPRLVAGPETGADAADADDVAESEEDCEPDSEFLRSLAEATVPEGEKLVLRLVLEHAAQVLGHESAEEMDPESSFLELGFSSFTALELNNRIVARTGFQIPAAAVFDHPTPLALARYLRAELAQSEPTALEPAG</sequence>
<dbReference type="PANTHER" id="PTHR43775">
    <property type="entry name" value="FATTY ACID SYNTHASE"/>
    <property type="match status" value="1"/>
</dbReference>
<accession>A0A8J7WU54</accession>
<evidence type="ECO:0000259" key="4">
    <source>
        <dbReference type="PROSITE" id="PS50075"/>
    </source>
</evidence>
<feature type="non-terminal residue" evidence="5">
    <location>
        <position position="1"/>
    </location>
</feature>
<dbReference type="RefSeq" id="WP_211472195.1">
    <property type="nucleotide sequence ID" value="NZ_JAGSXH010000194.1"/>
</dbReference>
<keyword evidence="2" id="KW-0597">Phosphoprotein</keyword>
<dbReference type="SUPFAM" id="SSF52151">
    <property type="entry name" value="FabD/lysophospholipase-like"/>
    <property type="match status" value="1"/>
</dbReference>
<evidence type="ECO:0000313" key="6">
    <source>
        <dbReference type="Proteomes" id="UP000677913"/>
    </source>
</evidence>
<dbReference type="SUPFAM" id="SSF47336">
    <property type="entry name" value="ACP-like"/>
    <property type="match status" value="1"/>
</dbReference>
<proteinExistence type="predicted"/>
<gene>
    <name evidence="5" type="ORF">KGA66_27360</name>
</gene>
<evidence type="ECO:0000256" key="1">
    <source>
        <dbReference type="ARBA" id="ARBA00022450"/>
    </source>
</evidence>
<dbReference type="InterPro" id="IPR001227">
    <property type="entry name" value="Ac_transferase_dom_sf"/>
</dbReference>
<dbReference type="InterPro" id="IPR036736">
    <property type="entry name" value="ACP-like_sf"/>
</dbReference>
<dbReference type="Pfam" id="PF00550">
    <property type="entry name" value="PP-binding"/>
    <property type="match status" value="1"/>
</dbReference>
<dbReference type="Gene3D" id="1.10.1200.10">
    <property type="entry name" value="ACP-like"/>
    <property type="match status" value="1"/>
</dbReference>
<dbReference type="Gene3D" id="3.40.366.10">
    <property type="entry name" value="Malonyl-Coenzyme A Acyl Carrier Protein, domain 2"/>
    <property type="match status" value="1"/>
</dbReference>
<reference evidence="5" key="1">
    <citation type="submission" date="2021-04" db="EMBL/GenBank/DDBJ databases">
        <title>Genome based classification of Actinospica acidithermotolerans sp. nov., an actinobacterium isolated from an Indonesian hot spring.</title>
        <authorList>
            <person name="Kusuma A.B."/>
            <person name="Putra K.E."/>
            <person name="Nafisah S."/>
            <person name="Loh J."/>
            <person name="Nouioui I."/>
            <person name="Goodfellow M."/>
        </authorList>
    </citation>
    <scope>NUCLEOTIDE SEQUENCE</scope>
    <source>
        <strain evidence="5">DSM 45618</strain>
    </source>
</reference>
<evidence type="ECO:0000256" key="3">
    <source>
        <dbReference type="ARBA" id="ARBA00022679"/>
    </source>
</evidence>
<dbReference type="Gene3D" id="3.30.70.3290">
    <property type="match status" value="1"/>
</dbReference>
<name>A0A8J7WU54_9ACTN</name>
<dbReference type="InterPro" id="IPR016035">
    <property type="entry name" value="Acyl_Trfase/lysoPLipase"/>
</dbReference>
<dbReference type="AlphaFoldDB" id="A0A8J7WU54"/>
<dbReference type="SMART" id="SM01294">
    <property type="entry name" value="PKS_PP_betabranch"/>
    <property type="match status" value="1"/>
</dbReference>
<dbReference type="InterPro" id="IPR009081">
    <property type="entry name" value="PP-bd_ACP"/>
</dbReference>
<evidence type="ECO:0000256" key="2">
    <source>
        <dbReference type="ARBA" id="ARBA00022553"/>
    </source>
</evidence>
<dbReference type="PROSITE" id="PS50075">
    <property type="entry name" value="CARRIER"/>
    <property type="match status" value="1"/>
</dbReference>
<comment type="caution">
    <text evidence="5">The sequence shown here is derived from an EMBL/GenBank/DDBJ whole genome shotgun (WGS) entry which is preliminary data.</text>
</comment>
<dbReference type="EMBL" id="JAGSXH010000194">
    <property type="protein sequence ID" value="MBS2966785.1"/>
    <property type="molecule type" value="Genomic_DNA"/>
</dbReference>
<dbReference type="PANTHER" id="PTHR43775:SF51">
    <property type="entry name" value="INACTIVE PHENOLPHTHIOCEROL SYNTHESIS POLYKETIDE SYNTHASE TYPE I PKS1-RELATED"/>
    <property type="match status" value="1"/>
</dbReference>